<gene>
    <name evidence="1" type="ORF">OXH55_19495</name>
</gene>
<dbReference type="EMBL" id="JAPQES010000013">
    <property type="protein sequence ID" value="MCY6372780.1"/>
    <property type="molecule type" value="Genomic_DNA"/>
</dbReference>
<dbReference type="Proteomes" id="UP001079657">
    <property type="component" value="Unassembled WGS sequence"/>
</dbReference>
<reference evidence="1" key="1">
    <citation type="submission" date="2022-12" db="EMBL/GenBank/DDBJ databases">
        <authorList>
            <person name="Wang J."/>
        </authorList>
    </citation>
    <scope>NUCLEOTIDE SEQUENCE</scope>
    <source>
        <strain evidence="1">HY-42-06</strain>
    </source>
</reference>
<evidence type="ECO:0000313" key="2">
    <source>
        <dbReference type="Proteomes" id="UP001079657"/>
    </source>
</evidence>
<comment type="caution">
    <text evidence="1">The sequence shown here is derived from an EMBL/GenBank/DDBJ whole genome shotgun (WGS) entry which is preliminary data.</text>
</comment>
<accession>A0ABT4CUM7</accession>
<name>A0ABT4CUM7_9CLOT</name>
<sequence>MNKKILTLVSCIIIILLVINYNPKLKCRLYLMSKGYKILSQEDKDYPNFLKTTDKCTIHYTYKLTKESICKNLNYRSWAVQKVEAKKYLGKTIHIYIFVVKNHPLEEKFKDENVTSVGIDIIVVNNKIIGGTSNALYDNDHMKMGGGPYSLDGKTPQEINEMDYTQWLNNFKSTIN</sequence>
<organism evidence="1 2">
    <name type="scientific">Clostridium ganghwense</name>
    <dbReference type="NCBI Taxonomy" id="312089"/>
    <lineage>
        <taxon>Bacteria</taxon>
        <taxon>Bacillati</taxon>
        <taxon>Bacillota</taxon>
        <taxon>Clostridia</taxon>
        <taxon>Eubacteriales</taxon>
        <taxon>Clostridiaceae</taxon>
        <taxon>Clostridium</taxon>
    </lineage>
</organism>
<dbReference type="RefSeq" id="WP_268051843.1">
    <property type="nucleotide sequence ID" value="NZ_JAPQES010000013.1"/>
</dbReference>
<keyword evidence="2" id="KW-1185">Reference proteome</keyword>
<proteinExistence type="predicted"/>
<evidence type="ECO:0000313" key="1">
    <source>
        <dbReference type="EMBL" id="MCY6372780.1"/>
    </source>
</evidence>
<protein>
    <submittedName>
        <fullName evidence="1">DUF3939 domain-containing protein</fullName>
    </submittedName>
</protein>